<evidence type="ECO:0000313" key="2">
    <source>
        <dbReference type="EMBL" id="CAB3754173.1"/>
    </source>
</evidence>
<evidence type="ECO:0000256" key="1">
    <source>
        <dbReference type="SAM" id="MobiDB-lite"/>
    </source>
</evidence>
<organism evidence="2 3">
    <name type="scientific">Paraburkholderia humisilvae</name>
    <dbReference type="NCBI Taxonomy" id="627669"/>
    <lineage>
        <taxon>Bacteria</taxon>
        <taxon>Pseudomonadati</taxon>
        <taxon>Pseudomonadota</taxon>
        <taxon>Betaproteobacteria</taxon>
        <taxon>Burkholderiales</taxon>
        <taxon>Burkholderiaceae</taxon>
        <taxon>Paraburkholderia</taxon>
    </lineage>
</organism>
<dbReference type="Proteomes" id="UP000494363">
    <property type="component" value="Unassembled WGS sequence"/>
</dbReference>
<accession>A0A6J5DJP8</accession>
<evidence type="ECO:0000313" key="3">
    <source>
        <dbReference type="Proteomes" id="UP000494363"/>
    </source>
</evidence>
<protein>
    <submittedName>
        <fullName evidence="2">Uncharacterized protein</fullName>
    </submittedName>
</protein>
<dbReference type="InterPro" id="IPR046164">
    <property type="entry name" value="DUF6166"/>
</dbReference>
<keyword evidence="3" id="KW-1185">Reference proteome</keyword>
<proteinExistence type="predicted"/>
<dbReference type="EMBL" id="CADIKH010000009">
    <property type="protein sequence ID" value="CAB3754173.1"/>
    <property type="molecule type" value="Genomic_DNA"/>
</dbReference>
<gene>
    <name evidence="2" type="ORF">LMG29542_02270</name>
</gene>
<dbReference type="AlphaFoldDB" id="A0A6J5DJP8"/>
<dbReference type="RefSeq" id="WP_175226553.1">
    <property type="nucleotide sequence ID" value="NZ_CADIKH010000009.1"/>
</dbReference>
<name>A0A6J5DJP8_9BURK</name>
<dbReference type="Pfam" id="PF19663">
    <property type="entry name" value="DUF6166"/>
    <property type="match status" value="1"/>
</dbReference>
<sequence>MNFAALLDTTDSLCRHGLIVERVTNDSIRANVPHVRLHSPTGYECGYPGSGPADLALSVLHALLPPPSPEEEEKQYELAGTAFDEPSTIRRGGPSA</sequence>
<feature type="region of interest" description="Disordered" evidence="1">
    <location>
        <begin position="77"/>
        <end position="96"/>
    </location>
</feature>
<reference evidence="2 3" key="1">
    <citation type="submission" date="2020-04" db="EMBL/GenBank/DDBJ databases">
        <authorList>
            <person name="De Canck E."/>
        </authorList>
    </citation>
    <scope>NUCLEOTIDE SEQUENCE [LARGE SCALE GENOMIC DNA]</scope>
    <source>
        <strain evidence="2 3">LMG 29542</strain>
    </source>
</reference>